<evidence type="ECO:0008006" key="3">
    <source>
        <dbReference type="Google" id="ProtNLM"/>
    </source>
</evidence>
<dbReference type="Pfam" id="PF16807">
    <property type="entry name" value="Phage_tail_terminator_4"/>
    <property type="match status" value="1"/>
</dbReference>
<proteinExistence type="predicted"/>
<keyword evidence="2" id="KW-1185">Reference proteome</keyword>
<dbReference type="Proteomes" id="UP000219632">
    <property type="component" value="Unassembled WGS sequence"/>
</dbReference>
<gene>
    <name evidence="1" type="ORF">AFZ32_04000</name>
</gene>
<dbReference type="RefSeq" id="WP_097349929.1">
    <property type="nucleotide sequence ID" value="NZ_CP151430.1"/>
</dbReference>
<protein>
    <recommendedName>
        <fullName evidence="3">DUF5072 domain-containing protein</fullName>
    </recommendedName>
</protein>
<sequence length="131" mass="15268">MLRRLSFTYVLKAVQKNLNRANLNCFVLSQENLQTPYVTIEMEKQDEVENEKLWEESYRFFIHVLATNLDELYLVIQKIEDELAVKVSVPEGYEIISQAAKGEQLMKQENNVVHAKMGYEFIISHGAKTKI</sequence>
<dbReference type="InterPro" id="IPR053745">
    <property type="entry name" value="Viral_Tail_Comp_sf"/>
</dbReference>
<evidence type="ECO:0000313" key="1">
    <source>
        <dbReference type="EMBL" id="PDK41903.1"/>
    </source>
</evidence>
<reference evidence="1 2" key="1">
    <citation type="submission" date="2017-09" db="EMBL/GenBank/DDBJ databases">
        <title>Draft Genomes of 144 Listeria Monocytogenes isolates from foods.</title>
        <authorList>
            <person name="Wu C.H."/>
            <person name="Ng J."/>
            <person name="Kiang D."/>
            <person name="Chen C.-Y."/>
            <person name="Frink S."/>
            <person name="Lafrades M."/>
            <person name="Morales C."/>
            <person name="Park P."/>
            <person name="Zwick M."/>
        </authorList>
    </citation>
    <scope>NUCLEOTIDE SEQUENCE [LARGE SCALE GENOMIC DNA]</scope>
    <source>
        <strain evidence="1 2">CDPHFDLB-F14M01633.75-2</strain>
    </source>
</reference>
<organism evidence="1 2">
    <name type="scientific">Listeria welshimeri</name>
    <dbReference type="NCBI Taxonomy" id="1643"/>
    <lineage>
        <taxon>Bacteria</taxon>
        <taxon>Bacillati</taxon>
        <taxon>Bacillota</taxon>
        <taxon>Bacilli</taxon>
        <taxon>Bacillales</taxon>
        <taxon>Listeriaceae</taxon>
        <taxon>Listeria</taxon>
    </lineage>
</organism>
<name>A0ABX4IF43_LISWE</name>
<accession>A0ABX4IF43</accession>
<dbReference type="Gene3D" id="3.30.2000.30">
    <property type="match status" value="1"/>
</dbReference>
<dbReference type="EMBL" id="NYPG01000002">
    <property type="protein sequence ID" value="PDK41903.1"/>
    <property type="molecule type" value="Genomic_DNA"/>
</dbReference>
<evidence type="ECO:0000313" key="2">
    <source>
        <dbReference type="Proteomes" id="UP000219632"/>
    </source>
</evidence>
<comment type="caution">
    <text evidence="1">The sequence shown here is derived from an EMBL/GenBank/DDBJ whole genome shotgun (WGS) entry which is preliminary data.</text>
</comment>